<dbReference type="GO" id="GO:0004521">
    <property type="term" value="F:RNA endonuclease activity"/>
    <property type="evidence" value="ECO:0007669"/>
    <property type="project" value="InterPro"/>
</dbReference>
<sequence length="293" mass="32820">MLLSMTGFGEARRHDQKLQVSVEVKSVNNRHLKVTVRCPDAALGIENEIERVVRGAIGRGTVNVNLRITRVDGVTSSQLDVERLRSYWREISAIAAEFKAEPPKDLTQFIDLPGVINDSSDALVSSDQWPLVEAAVREALAKLDEFRQREGIAMRDEMAGLCKEVQGRVHVVAERAPEVVTEYRAKIKQRVSDLLRESEVVIGDADLIREVSIFADRCDITEELARLRSHIDQFLKLLDATPSSGRQLEFLCQEFIRELNTIGSKANDITIAHAIVEGKAAVEKIREIVQNVE</sequence>
<comment type="cofactor">
    <cofactor evidence="1">
        <name>a divalent metal cation</name>
        <dbReference type="ChEBI" id="CHEBI:60240"/>
    </cofactor>
</comment>
<evidence type="ECO:0000256" key="1">
    <source>
        <dbReference type="ARBA" id="ARBA00001968"/>
    </source>
</evidence>
<dbReference type="EMBL" id="CP036271">
    <property type="protein sequence ID" value="QDT53417.1"/>
    <property type="molecule type" value="Genomic_DNA"/>
</dbReference>
<dbReference type="PANTHER" id="PTHR30636:SF3">
    <property type="entry name" value="UPF0701 PROTEIN YICC"/>
    <property type="match status" value="1"/>
</dbReference>
<evidence type="ECO:0000256" key="4">
    <source>
        <dbReference type="ARBA" id="ARBA00022801"/>
    </source>
</evidence>
<dbReference type="GO" id="GO:0016787">
    <property type="term" value="F:hydrolase activity"/>
    <property type="evidence" value="ECO:0007669"/>
    <property type="project" value="UniProtKB-KW"/>
</dbReference>
<accession>A0A517SB98</accession>
<dbReference type="RefSeq" id="WP_145028612.1">
    <property type="nucleotide sequence ID" value="NZ_CP036271.1"/>
</dbReference>
<dbReference type="Pfam" id="PF03755">
    <property type="entry name" value="YicC-like_N"/>
    <property type="match status" value="1"/>
</dbReference>
<dbReference type="AlphaFoldDB" id="A0A517SB98"/>
<feature type="domain" description="Endoribonuclease YicC-like C-terminal" evidence="7">
    <location>
        <begin position="172"/>
        <end position="293"/>
    </location>
</feature>
<keyword evidence="2" id="KW-0540">Nuclease</keyword>
<dbReference type="KEGG" id="ccos:Pan44_14340"/>
<protein>
    <recommendedName>
        <fullName evidence="10">YicC family protein</fullName>
    </recommendedName>
</protein>
<evidence type="ECO:0000256" key="3">
    <source>
        <dbReference type="ARBA" id="ARBA00022759"/>
    </source>
</evidence>
<reference evidence="8 9" key="1">
    <citation type="submission" date="2019-02" db="EMBL/GenBank/DDBJ databases">
        <title>Deep-cultivation of Planctomycetes and their phenomic and genomic characterization uncovers novel biology.</title>
        <authorList>
            <person name="Wiegand S."/>
            <person name="Jogler M."/>
            <person name="Boedeker C."/>
            <person name="Pinto D."/>
            <person name="Vollmers J."/>
            <person name="Rivas-Marin E."/>
            <person name="Kohn T."/>
            <person name="Peeters S.H."/>
            <person name="Heuer A."/>
            <person name="Rast P."/>
            <person name="Oberbeckmann S."/>
            <person name="Bunk B."/>
            <person name="Jeske O."/>
            <person name="Meyerdierks A."/>
            <person name="Storesund J.E."/>
            <person name="Kallscheuer N."/>
            <person name="Luecker S."/>
            <person name="Lage O.M."/>
            <person name="Pohl T."/>
            <person name="Merkel B.J."/>
            <person name="Hornburger P."/>
            <person name="Mueller R.-W."/>
            <person name="Bruemmer F."/>
            <person name="Labrenz M."/>
            <person name="Spormann A.M."/>
            <person name="Op den Camp H."/>
            <person name="Overmann J."/>
            <person name="Amann R."/>
            <person name="Jetten M.S.M."/>
            <person name="Mascher T."/>
            <person name="Medema M.H."/>
            <person name="Devos D.P."/>
            <person name="Kaster A.-K."/>
            <person name="Ovreas L."/>
            <person name="Rohde M."/>
            <person name="Galperin M.Y."/>
            <person name="Jogler C."/>
        </authorList>
    </citation>
    <scope>NUCLEOTIDE SEQUENCE [LARGE SCALE GENOMIC DNA]</scope>
    <source>
        <strain evidence="8 9">Pan44</strain>
    </source>
</reference>
<evidence type="ECO:0000313" key="9">
    <source>
        <dbReference type="Proteomes" id="UP000315700"/>
    </source>
</evidence>
<evidence type="ECO:0000259" key="7">
    <source>
        <dbReference type="Pfam" id="PF08340"/>
    </source>
</evidence>
<dbReference type="PANTHER" id="PTHR30636">
    <property type="entry name" value="UPF0701 PROTEIN YICC"/>
    <property type="match status" value="1"/>
</dbReference>
<evidence type="ECO:0008006" key="10">
    <source>
        <dbReference type="Google" id="ProtNLM"/>
    </source>
</evidence>
<dbReference type="FunCoup" id="A0A517SB98">
    <property type="interactions" value="219"/>
</dbReference>
<dbReference type="Proteomes" id="UP000315700">
    <property type="component" value="Chromosome"/>
</dbReference>
<evidence type="ECO:0000256" key="2">
    <source>
        <dbReference type="ARBA" id="ARBA00022722"/>
    </source>
</evidence>
<feature type="domain" description="Endoribonuclease YicC-like N-terminal" evidence="6">
    <location>
        <begin position="3"/>
        <end position="155"/>
    </location>
</feature>
<evidence type="ECO:0000256" key="5">
    <source>
        <dbReference type="ARBA" id="ARBA00035648"/>
    </source>
</evidence>
<evidence type="ECO:0000259" key="6">
    <source>
        <dbReference type="Pfam" id="PF03755"/>
    </source>
</evidence>
<dbReference type="InParanoid" id="A0A517SB98"/>
<dbReference type="Pfam" id="PF08340">
    <property type="entry name" value="YicC-like_C"/>
    <property type="match status" value="1"/>
</dbReference>
<dbReference type="OrthoDB" id="9771229at2"/>
<proteinExistence type="inferred from homology"/>
<keyword evidence="4" id="KW-0378">Hydrolase</keyword>
<keyword evidence="9" id="KW-1185">Reference proteome</keyword>
<organism evidence="8 9">
    <name type="scientific">Caulifigura coniformis</name>
    <dbReference type="NCBI Taxonomy" id="2527983"/>
    <lineage>
        <taxon>Bacteria</taxon>
        <taxon>Pseudomonadati</taxon>
        <taxon>Planctomycetota</taxon>
        <taxon>Planctomycetia</taxon>
        <taxon>Planctomycetales</taxon>
        <taxon>Planctomycetaceae</taxon>
        <taxon>Caulifigura</taxon>
    </lineage>
</organism>
<comment type="similarity">
    <text evidence="5">Belongs to the YicC/YloC family.</text>
</comment>
<dbReference type="InterPro" id="IPR005229">
    <property type="entry name" value="YicC/YloC-like"/>
</dbReference>
<evidence type="ECO:0000313" key="8">
    <source>
        <dbReference type="EMBL" id="QDT53417.1"/>
    </source>
</evidence>
<dbReference type="InterPro" id="IPR013527">
    <property type="entry name" value="YicC-like_N"/>
</dbReference>
<dbReference type="InterPro" id="IPR013551">
    <property type="entry name" value="YicC-like_C"/>
</dbReference>
<dbReference type="NCBIfam" id="TIGR00255">
    <property type="entry name" value="YicC/YloC family endoribonuclease"/>
    <property type="match status" value="1"/>
</dbReference>
<gene>
    <name evidence="8" type="ORF">Pan44_14340</name>
</gene>
<name>A0A517SB98_9PLAN</name>
<keyword evidence="3" id="KW-0255">Endonuclease</keyword>